<keyword evidence="4" id="KW-1185">Reference proteome</keyword>
<proteinExistence type="predicted"/>
<protein>
    <recommendedName>
        <fullName evidence="2">HTH arsR-type domain-containing protein</fullName>
    </recommendedName>
</protein>
<sequence>MKEPQREVGTSRKPSGRRQKCNPLLAMALGMAAPHPRSPLAPVRQIRPLHDNDEPEDAPILRPSPRRDQIFELIQARAHSVNEIADQLQISIKSVNEHLRILLTAGKVERTRQRDRSGRVCMVYRAKPSAAVASAGDGAPAA</sequence>
<gene>
    <name evidence="3" type="ORF">CGK74_15125</name>
</gene>
<organism evidence="3 4">
    <name type="scientific">Thauera propionica</name>
    <dbReference type="NCBI Taxonomy" id="2019431"/>
    <lineage>
        <taxon>Bacteria</taxon>
        <taxon>Pseudomonadati</taxon>
        <taxon>Pseudomonadota</taxon>
        <taxon>Betaproteobacteria</taxon>
        <taxon>Rhodocyclales</taxon>
        <taxon>Zoogloeaceae</taxon>
        <taxon>Thauera</taxon>
    </lineage>
</organism>
<evidence type="ECO:0000259" key="2">
    <source>
        <dbReference type="Pfam" id="PF01022"/>
    </source>
</evidence>
<dbReference type="Proteomes" id="UP000215181">
    <property type="component" value="Unassembled WGS sequence"/>
</dbReference>
<reference evidence="3 4" key="1">
    <citation type="submission" date="2017-07" db="EMBL/GenBank/DDBJ databases">
        <title>Thauera sp. KNDSS-Mac4 genome sequence and assembly.</title>
        <authorList>
            <person name="Mayilraj S."/>
        </authorList>
    </citation>
    <scope>NUCLEOTIDE SEQUENCE [LARGE SCALE GENOMIC DNA]</scope>
    <source>
        <strain evidence="3 4">KNDSS-Mac4</strain>
    </source>
</reference>
<feature type="domain" description="HTH arsR-type" evidence="2">
    <location>
        <begin position="65"/>
        <end position="108"/>
    </location>
</feature>
<dbReference type="SUPFAM" id="SSF46785">
    <property type="entry name" value="Winged helix' DNA-binding domain"/>
    <property type="match status" value="1"/>
</dbReference>
<dbReference type="InterPro" id="IPR036390">
    <property type="entry name" value="WH_DNA-bd_sf"/>
</dbReference>
<comment type="caution">
    <text evidence="3">The sequence shown here is derived from an EMBL/GenBank/DDBJ whole genome shotgun (WGS) entry which is preliminary data.</text>
</comment>
<dbReference type="Gene3D" id="1.10.10.10">
    <property type="entry name" value="Winged helix-like DNA-binding domain superfamily/Winged helix DNA-binding domain"/>
    <property type="match status" value="1"/>
</dbReference>
<dbReference type="EMBL" id="NOIH01000022">
    <property type="protein sequence ID" value="OYD52958.1"/>
    <property type="molecule type" value="Genomic_DNA"/>
</dbReference>
<dbReference type="CDD" id="cd00090">
    <property type="entry name" value="HTH_ARSR"/>
    <property type="match status" value="1"/>
</dbReference>
<dbReference type="AlphaFoldDB" id="A0A235EV81"/>
<evidence type="ECO:0000256" key="1">
    <source>
        <dbReference type="SAM" id="MobiDB-lite"/>
    </source>
</evidence>
<evidence type="ECO:0000313" key="4">
    <source>
        <dbReference type="Proteomes" id="UP000215181"/>
    </source>
</evidence>
<feature type="compositionally biased region" description="Basic and acidic residues" evidence="1">
    <location>
        <begin position="1"/>
        <end position="10"/>
    </location>
</feature>
<evidence type="ECO:0000313" key="3">
    <source>
        <dbReference type="EMBL" id="OYD52958.1"/>
    </source>
</evidence>
<dbReference type="Pfam" id="PF01022">
    <property type="entry name" value="HTH_5"/>
    <property type="match status" value="1"/>
</dbReference>
<accession>A0A235EV81</accession>
<dbReference type="InterPro" id="IPR036388">
    <property type="entry name" value="WH-like_DNA-bd_sf"/>
</dbReference>
<dbReference type="InterPro" id="IPR001845">
    <property type="entry name" value="HTH_ArsR_DNA-bd_dom"/>
</dbReference>
<name>A0A235EV81_9RHOO</name>
<dbReference type="GO" id="GO:0003700">
    <property type="term" value="F:DNA-binding transcription factor activity"/>
    <property type="evidence" value="ECO:0007669"/>
    <property type="project" value="InterPro"/>
</dbReference>
<feature type="region of interest" description="Disordered" evidence="1">
    <location>
        <begin position="1"/>
        <end position="20"/>
    </location>
</feature>
<dbReference type="InterPro" id="IPR011991">
    <property type="entry name" value="ArsR-like_HTH"/>
</dbReference>